<evidence type="ECO:0000256" key="3">
    <source>
        <dbReference type="ARBA" id="ARBA00022475"/>
    </source>
</evidence>
<organism evidence="9 10">
    <name type="scientific">Streptosporangium algeriense</name>
    <dbReference type="NCBI Taxonomy" id="1682748"/>
    <lineage>
        <taxon>Bacteria</taxon>
        <taxon>Bacillati</taxon>
        <taxon>Actinomycetota</taxon>
        <taxon>Actinomycetes</taxon>
        <taxon>Streptosporangiales</taxon>
        <taxon>Streptosporangiaceae</taxon>
        <taxon>Streptosporangium</taxon>
    </lineage>
</organism>
<keyword evidence="6" id="KW-0406">Ion transport</keyword>
<evidence type="ECO:0000256" key="6">
    <source>
        <dbReference type="ARBA" id="ARBA00023065"/>
    </source>
</evidence>
<gene>
    <name evidence="9" type="ORF">ACFQ08_24860</name>
</gene>
<evidence type="ECO:0000256" key="5">
    <source>
        <dbReference type="ARBA" id="ARBA00022989"/>
    </source>
</evidence>
<keyword evidence="3" id="KW-1003">Cell membrane</keyword>
<keyword evidence="4 8" id="KW-0812">Transmembrane</keyword>
<feature type="transmembrane region" description="Helical" evidence="8">
    <location>
        <begin position="245"/>
        <end position="268"/>
    </location>
</feature>
<evidence type="ECO:0000256" key="8">
    <source>
        <dbReference type="SAM" id="Phobius"/>
    </source>
</evidence>
<accession>A0ABW3DVB4</accession>
<evidence type="ECO:0000256" key="7">
    <source>
        <dbReference type="ARBA" id="ARBA00023136"/>
    </source>
</evidence>
<feature type="transmembrane region" description="Helical" evidence="8">
    <location>
        <begin position="426"/>
        <end position="448"/>
    </location>
</feature>
<feature type="transmembrane region" description="Helical" evidence="8">
    <location>
        <begin position="318"/>
        <end position="349"/>
    </location>
</feature>
<name>A0ABW3DVB4_9ACTN</name>
<feature type="transmembrane region" description="Helical" evidence="8">
    <location>
        <begin position="61"/>
        <end position="82"/>
    </location>
</feature>
<feature type="non-terminal residue" evidence="9">
    <location>
        <position position="1"/>
    </location>
</feature>
<keyword evidence="10" id="KW-1185">Reference proteome</keyword>
<keyword evidence="5 8" id="KW-1133">Transmembrane helix</keyword>
<keyword evidence="7 8" id="KW-0472">Membrane</keyword>
<feature type="transmembrane region" description="Helical" evidence="8">
    <location>
        <begin position="33"/>
        <end position="55"/>
    </location>
</feature>
<dbReference type="InterPro" id="IPR003445">
    <property type="entry name" value="Cat_transpt"/>
</dbReference>
<keyword evidence="2" id="KW-0813">Transport</keyword>
<protein>
    <submittedName>
        <fullName evidence="9">TrkH family potassium uptake protein</fullName>
    </submittedName>
</protein>
<comment type="caution">
    <text evidence="9">The sequence shown here is derived from an EMBL/GenBank/DDBJ whole genome shotgun (WGS) entry which is preliminary data.</text>
</comment>
<evidence type="ECO:0000256" key="1">
    <source>
        <dbReference type="ARBA" id="ARBA00004651"/>
    </source>
</evidence>
<feature type="transmembrane region" description="Helical" evidence="8">
    <location>
        <begin position="94"/>
        <end position="118"/>
    </location>
</feature>
<dbReference type="PANTHER" id="PTHR32024">
    <property type="entry name" value="TRK SYSTEM POTASSIUM UPTAKE PROTEIN TRKG-RELATED"/>
    <property type="match status" value="1"/>
</dbReference>
<feature type="transmembrane region" description="Helical" evidence="8">
    <location>
        <begin position="211"/>
        <end position="233"/>
    </location>
</feature>
<proteinExistence type="predicted"/>
<dbReference type="EMBL" id="JBHTHX010001058">
    <property type="protein sequence ID" value="MFD0887785.1"/>
    <property type="molecule type" value="Genomic_DNA"/>
</dbReference>
<evidence type="ECO:0000256" key="2">
    <source>
        <dbReference type="ARBA" id="ARBA00022448"/>
    </source>
</evidence>
<reference evidence="10" key="1">
    <citation type="journal article" date="2019" name="Int. J. Syst. Evol. Microbiol.">
        <title>The Global Catalogue of Microorganisms (GCM) 10K type strain sequencing project: providing services to taxonomists for standard genome sequencing and annotation.</title>
        <authorList>
            <consortium name="The Broad Institute Genomics Platform"/>
            <consortium name="The Broad Institute Genome Sequencing Center for Infectious Disease"/>
            <person name="Wu L."/>
            <person name="Ma J."/>
        </authorList>
    </citation>
    <scope>NUCLEOTIDE SEQUENCE [LARGE SCALE GENOMIC DNA]</scope>
    <source>
        <strain evidence="10">CCUG 62974</strain>
    </source>
</reference>
<dbReference type="Proteomes" id="UP001597024">
    <property type="component" value="Unassembled WGS sequence"/>
</dbReference>
<dbReference type="PANTHER" id="PTHR32024:SF1">
    <property type="entry name" value="KTR SYSTEM POTASSIUM UPTAKE PROTEIN B"/>
    <property type="match status" value="1"/>
</dbReference>
<feature type="transmembrane region" description="Helical" evidence="8">
    <location>
        <begin position="370"/>
        <end position="391"/>
    </location>
</feature>
<evidence type="ECO:0000313" key="10">
    <source>
        <dbReference type="Proteomes" id="UP001597024"/>
    </source>
</evidence>
<sequence length="465" mass="48909">HGARTADGAGRSPGVFSPLVKNVLRRINTPSRVVVAAFLVVVMSGSALLSLPVAVEDGRAASWTSALFTATSAVCVTGLAVQDTAAHWSVFGELVILALMQIGGFGIMTLASILALVVSGKLGLRARLNAQAETRTLGPGEVRRLIAGVAKVTLAVEALTTVVLAARFLTGYGEPLGRALYQGLFHAVSSFTNAGFALWPDGVMRFVHDPWICLPLAISVVVGGLGFPVYTALRRCWHSPRRWSLHARITVGMTAVLLFGGALAVALAEWDNPGTLGGLPPWQRIMAAFFHSSMTRSGGMNSVDVSQMHETTWLISDVLMFVGAGSASTGGGIKVTTFALLGYVILAELRGEPDVTVGRRRLPEQLQRQALTIALLSVASVALGTLVLMALTPFKLDRVLFEVISAFGTVGLSTGITGDLGTAGHLVLTVLMFVGRLGPATLGAALALHVQTRRFRYPEEGPLVG</sequence>
<evidence type="ECO:0000313" key="9">
    <source>
        <dbReference type="EMBL" id="MFD0887785.1"/>
    </source>
</evidence>
<dbReference type="Pfam" id="PF02386">
    <property type="entry name" value="TrkH"/>
    <property type="match status" value="1"/>
</dbReference>
<comment type="subcellular location">
    <subcellularLocation>
        <location evidence="1">Cell membrane</location>
        <topology evidence="1">Multi-pass membrane protein</topology>
    </subcellularLocation>
</comment>
<evidence type="ECO:0000256" key="4">
    <source>
        <dbReference type="ARBA" id="ARBA00022692"/>
    </source>
</evidence>
<feature type="transmembrane region" description="Helical" evidence="8">
    <location>
        <begin position="145"/>
        <end position="168"/>
    </location>
</feature>